<accession>A0A6G6J7J6</accession>
<name>A0A6G6J7J6_PSENT</name>
<evidence type="ECO:0000313" key="2">
    <source>
        <dbReference type="Proteomes" id="UP000501063"/>
    </source>
</evidence>
<geneLocation type="plasmid" evidence="2">
    <name>ppnihbp1_1</name>
</geneLocation>
<evidence type="ECO:0008006" key="3">
    <source>
        <dbReference type="Google" id="ProtNLM"/>
    </source>
</evidence>
<dbReference type="AlphaFoldDB" id="A0A6G6J7J6"/>
<organism evidence="1 2">
    <name type="scientific">Pseudomonas nitroreducens</name>
    <dbReference type="NCBI Taxonomy" id="46680"/>
    <lineage>
        <taxon>Bacteria</taxon>
        <taxon>Pseudomonadati</taxon>
        <taxon>Pseudomonadota</taxon>
        <taxon>Gammaproteobacteria</taxon>
        <taxon>Pseudomonadales</taxon>
        <taxon>Pseudomonadaceae</taxon>
        <taxon>Pseudomonas</taxon>
    </lineage>
</organism>
<evidence type="ECO:0000313" key="1">
    <source>
        <dbReference type="EMBL" id="QIE91355.1"/>
    </source>
</evidence>
<keyword evidence="1" id="KW-0614">Plasmid</keyword>
<proteinExistence type="predicted"/>
<dbReference type="EMBL" id="CP049142">
    <property type="protein sequence ID" value="QIE91355.1"/>
    <property type="molecule type" value="Genomic_DNA"/>
</dbReference>
<protein>
    <recommendedName>
        <fullName evidence="3">Uracil-DNA glycosylase-like domain-containing protein</fullName>
    </recommendedName>
</protein>
<dbReference type="KEGG" id="pnt:G5B91_33955"/>
<gene>
    <name evidence="1" type="ORF">G5B91_33955</name>
</gene>
<reference evidence="1 2" key="1">
    <citation type="submission" date="2020-02" db="EMBL/GenBank/DDBJ databases">
        <title>Integrative conjugative elements (ICEs) and plasmids drive adaptation of Pseudomonas nitroreducens strain HBP1 to wastewater environment.</title>
        <authorList>
            <person name="Sentchilo V."/>
            <person name="Carraro N."/>
            <person name="Bertelli C."/>
            <person name="van der Meer J.R."/>
        </authorList>
    </citation>
    <scope>NUCLEOTIDE SEQUENCE [LARGE SCALE GENOMIC DNA]</scope>
    <source>
        <strain evidence="1 2">HBP1</strain>
        <plasmid evidence="2">ppnihbp1_1</plasmid>
    </source>
</reference>
<dbReference type="RefSeq" id="WP_024767841.1">
    <property type="nucleotide sequence ID" value="NZ_CP049142.1"/>
</dbReference>
<sequence>MSTFERYRDWLADPRFQFTGQPLARELSVSRERGLETFYAPFDHVNSKATIAICGITPGLQQALNALNEARRHILQGASDAEALEAAKVHASFSGRMRPNLVGMLDHIGVQKLLGIETCNQLFGSHQHLAHFTSALRNPVFLNGANYSGAPAMLGFETQRAQISQHLATEISSLGRQCVFVPLGGKVSEVFRWLEGQGVVDPKQVLHGLPHPSPASAERIKYFLGLKAKEALSVKTNGPSLDNAKARLIEQIKDFNRR</sequence>
<dbReference type="Proteomes" id="UP000501063">
    <property type="component" value="Plasmid pPniHBP1_1"/>
</dbReference>